<name>A0AAV8TG26_9ROSI</name>
<evidence type="ECO:0000259" key="2">
    <source>
        <dbReference type="PROSITE" id="PS50108"/>
    </source>
</evidence>
<evidence type="ECO:0000313" key="3">
    <source>
        <dbReference type="EMBL" id="KAJ8765218.1"/>
    </source>
</evidence>
<protein>
    <recommendedName>
        <fullName evidence="2">CRIB domain-containing protein</fullName>
    </recommendedName>
</protein>
<reference evidence="3 4" key="1">
    <citation type="submission" date="2021-09" db="EMBL/GenBank/DDBJ databases">
        <title>Genomic insights and catalytic innovation underlie evolution of tropane alkaloids biosynthesis.</title>
        <authorList>
            <person name="Wang Y.-J."/>
            <person name="Tian T."/>
            <person name="Huang J.-P."/>
            <person name="Huang S.-X."/>
        </authorList>
    </citation>
    <scope>NUCLEOTIDE SEQUENCE [LARGE SCALE GENOMIC DNA]</scope>
    <source>
        <strain evidence="3">KIB-2018</strain>
        <tissue evidence="3">Leaf</tissue>
    </source>
</reference>
<dbReference type="AlphaFoldDB" id="A0AAV8TG26"/>
<dbReference type="SMART" id="SM00285">
    <property type="entry name" value="PBD"/>
    <property type="match status" value="1"/>
</dbReference>
<proteinExistence type="predicted"/>
<dbReference type="InterPro" id="IPR000095">
    <property type="entry name" value="CRIB_dom"/>
</dbReference>
<sequence>MSTKVKGLFKGLRYFSQIFDEKEPELQIGLPTDVKHVAHIGMDGPDASKPSWMNEFQSEMSSAPLNSLEEANRSANPHPEDASQPDTGKKKHRSRRPASTGDAPSDSPTKRSSDAPRQSRRHRSSNNSMDSKNGDSDSVRSRDGGSNRSRDGGSTKSRDGGSTRSRDGSRTSRRHQSSTADTESSARDQPSIPKYSRVRKSKGSSSSRQQRSKEQNHCADAEPSMDNGSEKSRTGYGTKSTAGHLSSVLEAYKEEDE</sequence>
<feature type="compositionally biased region" description="Basic and acidic residues" evidence="1">
    <location>
        <begin position="211"/>
        <end position="220"/>
    </location>
</feature>
<dbReference type="PANTHER" id="PTHR46325">
    <property type="entry name" value="CRIB DOMAIN-CONTAINING PROTEIN RIC8"/>
    <property type="match status" value="1"/>
</dbReference>
<keyword evidence="4" id="KW-1185">Reference proteome</keyword>
<evidence type="ECO:0000313" key="4">
    <source>
        <dbReference type="Proteomes" id="UP001159364"/>
    </source>
</evidence>
<feature type="domain" description="CRIB" evidence="2">
    <location>
        <begin position="28"/>
        <end position="41"/>
    </location>
</feature>
<comment type="caution">
    <text evidence="3">The sequence shown here is derived from an EMBL/GenBank/DDBJ whole genome shotgun (WGS) entry which is preliminary data.</text>
</comment>
<dbReference type="PROSITE" id="PS50108">
    <property type="entry name" value="CRIB"/>
    <property type="match status" value="1"/>
</dbReference>
<feature type="compositionally biased region" description="Polar residues" evidence="1">
    <location>
        <begin position="54"/>
        <end position="65"/>
    </location>
</feature>
<dbReference type="PANTHER" id="PTHR46325:SF20">
    <property type="entry name" value="CRIB DOMAIN-CONTAINING PROTEIN RIC10"/>
    <property type="match status" value="1"/>
</dbReference>
<evidence type="ECO:0000256" key="1">
    <source>
        <dbReference type="SAM" id="MobiDB-lite"/>
    </source>
</evidence>
<feature type="compositionally biased region" description="Basic and acidic residues" evidence="1">
    <location>
        <begin position="132"/>
        <end position="170"/>
    </location>
</feature>
<feature type="region of interest" description="Disordered" evidence="1">
    <location>
        <begin position="39"/>
        <end position="257"/>
    </location>
</feature>
<dbReference type="Pfam" id="PF00786">
    <property type="entry name" value="PBD"/>
    <property type="match status" value="1"/>
</dbReference>
<gene>
    <name evidence="3" type="ORF">K2173_011478</name>
</gene>
<dbReference type="Proteomes" id="UP001159364">
    <property type="component" value="Linkage Group LG05"/>
</dbReference>
<dbReference type="CDD" id="cd00132">
    <property type="entry name" value="CRIB"/>
    <property type="match status" value="1"/>
</dbReference>
<organism evidence="3 4">
    <name type="scientific">Erythroxylum novogranatense</name>
    <dbReference type="NCBI Taxonomy" id="1862640"/>
    <lineage>
        <taxon>Eukaryota</taxon>
        <taxon>Viridiplantae</taxon>
        <taxon>Streptophyta</taxon>
        <taxon>Embryophyta</taxon>
        <taxon>Tracheophyta</taxon>
        <taxon>Spermatophyta</taxon>
        <taxon>Magnoliopsida</taxon>
        <taxon>eudicotyledons</taxon>
        <taxon>Gunneridae</taxon>
        <taxon>Pentapetalae</taxon>
        <taxon>rosids</taxon>
        <taxon>fabids</taxon>
        <taxon>Malpighiales</taxon>
        <taxon>Erythroxylaceae</taxon>
        <taxon>Erythroxylum</taxon>
    </lineage>
</organism>
<accession>A0AAV8TG26</accession>
<feature type="compositionally biased region" description="Polar residues" evidence="1">
    <location>
        <begin position="235"/>
        <end position="244"/>
    </location>
</feature>
<dbReference type="EMBL" id="JAIWQS010000005">
    <property type="protein sequence ID" value="KAJ8765218.1"/>
    <property type="molecule type" value="Genomic_DNA"/>
</dbReference>